<evidence type="ECO:0000256" key="1">
    <source>
        <dbReference type="SAM" id="MobiDB-lite"/>
    </source>
</evidence>
<keyword evidence="2" id="KW-0378">Hydrolase</keyword>
<protein>
    <submittedName>
        <fullName evidence="2">Zinc-dependent metalloprotease</fullName>
    </submittedName>
</protein>
<feature type="region of interest" description="Disordered" evidence="1">
    <location>
        <begin position="167"/>
        <end position="188"/>
    </location>
</feature>
<sequence>MAFCLPSASLFGQQTFFESAAHLRFSTPAAQTVRASSAYLLSADKLRSFLEKAPLEFDRKTPALRLNIPLPDGTTESFQVVESPILAPAIAAQNPTIKTYSGTGTSHPTYSLRFSLTPSGFDAIVLGVSGDAVYVTKTSTDPTDRLYLTYFARDVIKAPAVVPKATSQCGTNSPQALPTTDKQGRKGAQTNVGTTLRTFKLAVAATGEFTAQRGGGDVNAAYTALVAFVNRMNAVYRRELSVAFTLVSGVGLVYPNAATDPYTNTNQITMLGENQTNLDNVLGNAAYDVGHVISYEGGSGGGIASSPSACVSADKGKGVSGVGNPAQFAPVFDDQLLSHEVGHQFGMSHTFNSSIPVCTTREATTSVEPGAGTTIMSYGFTCSDATGNDDYEAGYQPFLNFHTVSYEQAVTYINTLSCFTSSGLGNAIPVITSFPTAVTIPKSTPFMLSGTATDADAADVLSYAWEGTNIGTVTPTPATLANTAMPPFSRSYPPVSSGTRTYPRLEAILNGSNYAKGDKLASVGVATNHRLTVRDNVGGVTNQSVTITVDGGSGPFLETTNLAGSYPGNSVQTITWDVANTTAPPVNCAAVDILLSTDGGQTFPTTLLSNTPNDGTEPVTLPTVLTSTARIKVKGSNTIFFDISNVNFSITASLPVELMVFRAEAAVNQVRLSWSTASEHNSDYFTVERSQQLGEFGPVGNVTAARESAQIRHYGLNDDAPLLGTSYYRLRQTDRDGQIQFSKPVAVTLDPSAPLLLVSPNPVSSTLIRYQLYNMPTPDISLSTLTGKAVAVQVISAEQAGSQALRPVGALPVGVYILRAVSGTTQLSQRVLVTD</sequence>
<keyword evidence="2" id="KW-0645">Protease</keyword>
<dbReference type="InterPro" id="IPR024079">
    <property type="entry name" value="MetalloPept_cat_dom_sf"/>
</dbReference>
<dbReference type="Gene3D" id="3.40.390.10">
    <property type="entry name" value="Collagenase (Catalytic Domain)"/>
    <property type="match status" value="1"/>
</dbReference>
<gene>
    <name evidence="2" type="ORF">J2I48_10185</name>
</gene>
<evidence type="ECO:0000313" key="3">
    <source>
        <dbReference type="Proteomes" id="UP000664795"/>
    </source>
</evidence>
<dbReference type="AlphaFoldDB" id="A0A939G689"/>
<dbReference type="GO" id="GO:0008237">
    <property type="term" value="F:metallopeptidase activity"/>
    <property type="evidence" value="ECO:0007669"/>
    <property type="project" value="UniProtKB-KW"/>
</dbReference>
<dbReference type="InterPro" id="IPR026444">
    <property type="entry name" value="Secre_tail"/>
</dbReference>
<name>A0A939G689_9BACT</name>
<keyword evidence="2" id="KW-0482">Metalloprotease</keyword>
<dbReference type="SUPFAM" id="SSF55486">
    <property type="entry name" value="Metalloproteases ('zincins'), catalytic domain"/>
    <property type="match status" value="1"/>
</dbReference>
<proteinExistence type="predicted"/>
<dbReference type="EMBL" id="JAFMYU010000006">
    <property type="protein sequence ID" value="MBO0931364.1"/>
    <property type="molecule type" value="Genomic_DNA"/>
</dbReference>
<comment type="caution">
    <text evidence="2">The sequence shown here is derived from an EMBL/GenBank/DDBJ whole genome shotgun (WGS) entry which is preliminary data.</text>
</comment>
<dbReference type="RefSeq" id="WP_207335326.1">
    <property type="nucleotide sequence ID" value="NZ_JAFMYU010000006.1"/>
</dbReference>
<dbReference type="NCBIfam" id="TIGR04183">
    <property type="entry name" value="Por_Secre_tail"/>
    <property type="match status" value="1"/>
</dbReference>
<dbReference type="Proteomes" id="UP000664795">
    <property type="component" value="Unassembled WGS sequence"/>
</dbReference>
<feature type="compositionally biased region" description="Polar residues" evidence="1">
    <location>
        <begin position="167"/>
        <end position="181"/>
    </location>
</feature>
<evidence type="ECO:0000313" key="2">
    <source>
        <dbReference type="EMBL" id="MBO0931364.1"/>
    </source>
</evidence>
<reference evidence="2 3" key="1">
    <citation type="submission" date="2021-03" db="EMBL/GenBank/DDBJ databases">
        <title>Fibrella sp. HMF5036 genome sequencing and assembly.</title>
        <authorList>
            <person name="Kang H."/>
            <person name="Kim H."/>
            <person name="Bae S."/>
            <person name="Joh K."/>
        </authorList>
    </citation>
    <scope>NUCLEOTIDE SEQUENCE [LARGE SCALE GENOMIC DNA]</scope>
    <source>
        <strain evidence="2 3">HMF5036</strain>
    </source>
</reference>
<dbReference type="Pfam" id="PF13583">
    <property type="entry name" value="Reprolysin_4"/>
    <property type="match status" value="1"/>
</dbReference>
<keyword evidence="3" id="KW-1185">Reference proteome</keyword>
<accession>A0A939G689</accession>
<organism evidence="2 3">
    <name type="scientific">Fibrella aquatilis</name>
    <dbReference type="NCBI Taxonomy" id="2817059"/>
    <lineage>
        <taxon>Bacteria</taxon>
        <taxon>Pseudomonadati</taxon>
        <taxon>Bacteroidota</taxon>
        <taxon>Cytophagia</taxon>
        <taxon>Cytophagales</taxon>
        <taxon>Spirosomataceae</taxon>
        <taxon>Fibrella</taxon>
    </lineage>
</organism>